<keyword evidence="6 8" id="KW-0472">Membrane</keyword>
<gene>
    <name evidence="12" type="ordered locus">azo3120</name>
</gene>
<dbReference type="InterPro" id="IPR011066">
    <property type="entry name" value="MscS_channel_C_sf"/>
</dbReference>
<dbReference type="eggNOG" id="COG3264">
    <property type="taxonomic scope" value="Bacteria"/>
</dbReference>
<feature type="transmembrane region" description="Helical" evidence="8">
    <location>
        <begin position="138"/>
        <end position="156"/>
    </location>
</feature>
<feature type="transmembrane region" description="Helical" evidence="8">
    <location>
        <begin position="76"/>
        <end position="93"/>
    </location>
</feature>
<keyword evidence="5 8" id="KW-1133">Transmembrane helix</keyword>
<dbReference type="KEGG" id="azo:azo3120"/>
<evidence type="ECO:0000313" key="12">
    <source>
        <dbReference type="EMBL" id="CAL95737.1"/>
    </source>
</evidence>
<evidence type="ECO:0000259" key="9">
    <source>
        <dbReference type="Pfam" id="PF00924"/>
    </source>
</evidence>
<keyword evidence="4 8" id="KW-0812">Transmembrane</keyword>
<feature type="domain" description="Mechanosensitive ion channel MscS C-terminal" evidence="10">
    <location>
        <begin position="339"/>
        <end position="420"/>
    </location>
</feature>
<feature type="transmembrane region" description="Helical" evidence="8">
    <location>
        <begin position="221"/>
        <end position="242"/>
    </location>
</feature>
<evidence type="ECO:0000259" key="11">
    <source>
        <dbReference type="Pfam" id="PF21088"/>
    </source>
</evidence>
<dbReference type="Gene3D" id="2.30.30.60">
    <property type="match status" value="1"/>
</dbReference>
<proteinExistence type="inferred from homology"/>
<dbReference type="Proteomes" id="UP000002588">
    <property type="component" value="Chromosome"/>
</dbReference>
<dbReference type="SUPFAM" id="SSF82689">
    <property type="entry name" value="Mechanosensitive channel protein MscS (YggB), C-terminal domain"/>
    <property type="match status" value="1"/>
</dbReference>
<dbReference type="InterPro" id="IPR052702">
    <property type="entry name" value="MscS-like_channel"/>
</dbReference>
<evidence type="ECO:0000256" key="3">
    <source>
        <dbReference type="ARBA" id="ARBA00022475"/>
    </source>
</evidence>
<dbReference type="SUPFAM" id="SSF50182">
    <property type="entry name" value="Sm-like ribonucleoproteins"/>
    <property type="match status" value="1"/>
</dbReference>
<dbReference type="STRING" id="62928.azo3120"/>
<evidence type="ECO:0000256" key="7">
    <source>
        <dbReference type="SAM" id="MobiDB-lite"/>
    </source>
</evidence>
<dbReference type="GO" id="GO:0005886">
    <property type="term" value="C:plasma membrane"/>
    <property type="evidence" value="ECO:0007669"/>
    <property type="project" value="UniProtKB-SubCell"/>
</dbReference>
<dbReference type="PANTHER" id="PTHR30347:SF1">
    <property type="entry name" value="MECHANOSENSITIVE CHANNEL MSCK"/>
    <property type="match status" value="1"/>
</dbReference>
<evidence type="ECO:0000313" key="13">
    <source>
        <dbReference type="Proteomes" id="UP000002588"/>
    </source>
</evidence>
<reference evidence="12 13" key="1">
    <citation type="journal article" date="2006" name="Nat. Biotechnol.">
        <title>Complete genome of the mutualistic, N2-fixing grass endophyte Azoarcus sp. strain BH72.</title>
        <authorList>
            <person name="Krause A."/>
            <person name="Ramakumar A."/>
            <person name="Bartels D."/>
            <person name="Battistoni F."/>
            <person name="Bekel T."/>
            <person name="Boch J."/>
            <person name="Boehm M."/>
            <person name="Friedrich F."/>
            <person name="Hurek T."/>
            <person name="Krause L."/>
            <person name="Linke B."/>
            <person name="McHardy A.C."/>
            <person name="Sarkar A."/>
            <person name="Schneiker S."/>
            <person name="Syed A.A."/>
            <person name="Thauer R."/>
            <person name="Vorhoelter F.-J."/>
            <person name="Weidner S."/>
            <person name="Puehler A."/>
            <person name="Reinhold-Hurek B."/>
            <person name="Kaiser O."/>
            <person name="Goesmann A."/>
        </authorList>
    </citation>
    <scope>NUCLEOTIDE SEQUENCE [LARGE SCALE GENOMIC DNA]</scope>
    <source>
        <strain evidence="12 13">BH72</strain>
    </source>
</reference>
<evidence type="ECO:0000259" key="10">
    <source>
        <dbReference type="Pfam" id="PF21082"/>
    </source>
</evidence>
<protein>
    <submittedName>
        <fullName evidence="12">Mechanosensitive ion channel</fullName>
    </submittedName>
</protein>
<evidence type="ECO:0000256" key="8">
    <source>
        <dbReference type="SAM" id="Phobius"/>
    </source>
</evidence>
<dbReference type="InterPro" id="IPR006685">
    <property type="entry name" value="MscS_channel_2nd"/>
</dbReference>
<dbReference type="HOGENOM" id="CLU_037945_9_0_4"/>
<feature type="domain" description="Mechanosensitive ion channel MscS" evidence="9">
    <location>
        <begin position="263"/>
        <end position="326"/>
    </location>
</feature>
<name>A1KA81_AZOSB</name>
<dbReference type="PANTHER" id="PTHR30347">
    <property type="entry name" value="POTASSIUM CHANNEL RELATED"/>
    <property type="match status" value="1"/>
</dbReference>
<dbReference type="Pfam" id="PF00924">
    <property type="entry name" value="MS_channel_2nd"/>
    <property type="match status" value="1"/>
</dbReference>
<evidence type="ECO:0000256" key="2">
    <source>
        <dbReference type="ARBA" id="ARBA00008017"/>
    </source>
</evidence>
<organism evidence="12 13">
    <name type="scientific">Azoarcus sp. (strain BH72)</name>
    <dbReference type="NCBI Taxonomy" id="418699"/>
    <lineage>
        <taxon>Bacteria</taxon>
        <taxon>Pseudomonadati</taxon>
        <taxon>Pseudomonadota</taxon>
        <taxon>Betaproteobacteria</taxon>
        <taxon>Rhodocyclales</taxon>
        <taxon>Zoogloeaceae</taxon>
        <taxon>Azoarcus</taxon>
    </lineage>
</organism>
<feature type="region of interest" description="Disordered" evidence="7">
    <location>
        <begin position="440"/>
        <end position="469"/>
    </location>
</feature>
<feature type="transmembrane region" description="Helical" evidence="8">
    <location>
        <begin position="105"/>
        <end position="126"/>
    </location>
</feature>
<evidence type="ECO:0000256" key="5">
    <source>
        <dbReference type="ARBA" id="ARBA00022989"/>
    </source>
</evidence>
<dbReference type="InterPro" id="IPR049278">
    <property type="entry name" value="MS_channel_C"/>
</dbReference>
<feature type="transmembrane region" description="Helical" evidence="8">
    <location>
        <begin position="25"/>
        <end position="43"/>
    </location>
</feature>
<evidence type="ECO:0000256" key="6">
    <source>
        <dbReference type="ARBA" id="ARBA00023136"/>
    </source>
</evidence>
<dbReference type="InterPro" id="IPR011014">
    <property type="entry name" value="MscS_channel_TM-2"/>
</dbReference>
<keyword evidence="3" id="KW-1003">Cell membrane</keyword>
<dbReference type="GO" id="GO:0008381">
    <property type="term" value="F:mechanosensitive monoatomic ion channel activity"/>
    <property type="evidence" value="ECO:0007669"/>
    <property type="project" value="UniProtKB-ARBA"/>
</dbReference>
<keyword evidence="13" id="KW-1185">Reference proteome</keyword>
<dbReference type="InterPro" id="IPR049142">
    <property type="entry name" value="MS_channel_1st"/>
</dbReference>
<feature type="transmembrane region" description="Helical" evidence="8">
    <location>
        <begin position="248"/>
        <end position="275"/>
    </location>
</feature>
<sequence>MQDNARPVEFARLLQDIWGDLQNPAVLWQIGALVGCLLLGWLIQRRALRRAAAAQGAEGQAYSAARRFGEHGMKRVIFPLSALLLVVMTRAVLVRYHNASLLDLAVPLLASLALIRFVVFTLRQAVGRSSWLGAFERVFASLAWLVVALHIVGWLPEVIEGLESVSVTLGSQKLSLWTLLLGTAMVMLTVLVAMWAGGALERRLAAAAGLDSNVRVVLTRVLRALLLVIAVLIALPMVGINLTTLSVFGGALGVGLGFGLQKIAANYVSGFILLLDRSLRIGNLIRVGNERGVVKEINTRYTVIRAANGVESIVPNETLVASVVQNETFTDSLVSLPLNFQVAYDADVEQAMRILETVAQLQPRVLQTPAPQAFLVDFGDNGINLRLSCWIGDPAAGTLGITSAINIEVWRRFKAEGIGIPFPQREVRLLPPLPELPLSAPVTTATPPSSAGDAQEVRKGGLAAPGGFA</sequence>
<dbReference type="Gene3D" id="1.10.287.1260">
    <property type="match status" value="1"/>
</dbReference>
<feature type="domain" description="Mechanosensitive ion channel transmembrane helices 2/3" evidence="11">
    <location>
        <begin position="221"/>
        <end position="261"/>
    </location>
</feature>
<dbReference type="Pfam" id="PF21082">
    <property type="entry name" value="MS_channel_3rd"/>
    <property type="match status" value="1"/>
</dbReference>
<dbReference type="Pfam" id="PF21088">
    <property type="entry name" value="MS_channel_1st"/>
    <property type="match status" value="1"/>
</dbReference>
<dbReference type="SUPFAM" id="SSF82861">
    <property type="entry name" value="Mechanosensitive channel protein MscS (YggB), transmembrane region"/>
    <property type="match status" value="1"/>
</dbReference>
<feature type="transmembrane region" description="Helical" evidence="8">
    <location>
        <begin position="176"/>
        <end position="200"/>
    </location>
</feature>
<dbReference type="InterPro" id="IPR010920">
    <property type="entry name" value="LSM_dom_sf"/>
</dbReference>
<dbReference type="AlphaFoldDB" id="A1KA81"/>
<accession>A1KA81</accession>
<evidence type="ECO:0000256" key="1">
    <source>
        <dbReference type="ARBA" id="ARBA00004651"/>
    </source>
</evidence>
<dbReference type="Gene3D" id="3.30.70.100">
    <property type="match status" value="1"/>
</dbReference>
<dbReference type="EMBL" id="AM406670">
    <property type="protein sequence ID" value="CAL95737.1"/>
    <property type="molecule type" value="Genomic_DNA"/>
</dbReference>
<comment type="subcellular location">
    <subcellularLocation>
        <location evidence="1">Cell membrane</location>
        <topology evidence="1">Multi-pass membrane protein</topology>
    </subcellularLocation>
</comment>
<evidence type="ECO:0000256" key="4">
    <source>
        <dbReference type="ARBA" id="ARBA00022692"/>
    </source>
</evidence>
<comment type="similarity">
    <text evidence="2">Belongs to the MscS (TC 1.A.23) family.</text>
</comment>
<dbReference type="InterPro" id="IPR023408">
    <property type="entry name" value="MscS_beta-dom_sf"/>
</dbReference>